<keyword evidence="5" id="KW-0479">Metal-binding</keyword>
<dbReference type="Gene3D" id="3.10.10.10">
    <property type="entry name" value="HIV Type 1 Reverse Transcriptase, subunit A, domain 1"/>
    <property type="match status" value="1"/>
</dbReference>
<reference evidence="19 20" key="1">
    <citation type="submission" date="2018-09" db="EMBL/GenBank/DDBJ databases">
        <title>Genomic investigation of the strawberry pathogen Phytophthora fragariae indicates pathogenicity is determined by transcriptional variation in three key races.</title>
        <authorList>
            <person name="Adams T.M."/>
            <person name="Armitage A.D."/>
            <person name="Sobczyk M.K."/>
            <person name="Bates H.J."/>
            <person name="Dunwell J.M."/>
            <person name="Nellist C.F."/>
            <person name="Harrison R.J."/>
        </authorList>
    </citation>
    <scope>NUCLEOTIDE SEQUENCE [LARGE SCALE GENOMIC DNA]</scope>
    <source>
        <strain evidence="19 20">SCRP249</strain>
    </source>
</reference>
<dbReference type="Pfam" id="PF13456">
    <property type="entry name" value="RVT_3"/>
    <property type="match status" value="1"/>
</dbReference>
<evidence type="ECO:0000256" key="7">
    <source>
        <dbReference type="ARBA" id="ARBA00022759"/>
    </source>
</evidence>
<evidence type="ECO:0000256" key="6">
    <source>
        <dbReference type="ARBA" id="ARBA00022750"/>
    </source>
</evidence>
<keyword evidence="12" id="KW-0239">DNA-directed DNA polymerase</keyword>
<evidence type="ECO:0000259" key="17">
    <source>
        <dbReference type="PROSITE" id="PS50013"/>
    </source>
</evidence>
<dbReference type="GO" id="GO:0003677">
    <property type="term" value="F:DNA binding"/>
    <property type="evidence" value="ECO:0007669"/>
    <property type="project" value="UniProtKB-KW"/>
</dbReference>
<protein>
    <submittedName>
        <fullName evidence="19">Uncharacterized protein</fullName>
    </submittedName>
</protein>
<dbReference type="InterPro" id="IPR001584">
    <property type="entry name" value="Integrase_cat-core"/>
</dbReference>
<feature type="compositionally biased region" description="Acidic residues" evidence="16">
    <location>
        <begin position="2557"/>
        <end position="2572"/>
    </location>
</feature>
<dbReference type="InterPro" id="IPR000953">
    <property type="entry name" value="Chromo/chromo_shadow_dom"/>
</dbReference>
<accession>A0A6A3K7Q5</accession>
<feature type="domain" description="Chromo" evidence="17">
    <location>
        <begin position="2686"/>
        <end position="2748"/>
    </location>
</feature>
<evidence type="ECO:0000256" key="5">
    <source>
        <dbReference type="ARBA" id="ARBA00022723"/>
    </source>
</evidence>
<feature type="region of interest" description="Disordered" evidence="16">
    <location>
        <begin position="214"/>
        <end position="255"/>
    </location>
</feature>
<keyword evidence="11" id="KW-0695">RNA-directed DNA polymerase</keyword>
<feature type="compositionally biased region" description="Basic and acidic residues" evidence="16">
    <location>
        <begin position="793"/>
        <end position="802"/>
    </location>
</feature>
<feature type="region of interest" description="Disordered" evidence="16">
    <location>
        <begin position="533"/>
        <end position="595"/>
    </location>
</feature>
<dbReference type="Pfam" id="PF17919">
    <property type="entry name" value="RT_RNaseH_2"/>
    <property type="match status" value="1"/>
</dbReference>
<feature type="region of interest" description="Disordered" evidence="16">
    <location>
        <begin position="2133"/>
        <end position="2161"/>
    </location>
</feature>
<dbReference type="GO" id="GO:0004523">
    <property type="term" value="F:RNA-DNA hybrid ribonuclease activity"/>
    <property type="evidence" value="ECO:0007669"/>
    <property type="project" value="InterPro"/>
</dbReference>
<feature type="region of interest" description="Disordered" evidence="16">
    <location>
        <begin position="2524"/>
        <end position="2582"/>
    </location>
</feature>
<dbReference type="InterPro" id="IPR016197">
    <property type="entry name" value="Chromo-like_dom_sf"/>
</dbReference>
<dbReference type="PANTHER" id="PTHR37984:SF5">
    <property type="entry name" value="PROTEIN NYNRIN-LIKE"/>
    <property type="match status" value="1"/>
</dbReference>
<dbReference type="GO" id="GO:0046872">
    <property type="term" value="F:metal ion binding"/>
    <property type="evidence" value="ECO:0007669"/>
    <property type="project" value="UniProtKB-KW"/>
</dbReference>
<keyword evidence="15" id="KW-0511">Multifunctional enzyme</keyword>
<feature type="compositionally biased region" description="Basic and acidic residues" evidence="16">
    <location>
        <begin position="668"/>
        <end position="683"/>
    </location>
</feature>
<keyword evidence="7" id="KW-0255">Endonuclease</keyword>
<dbReference type="CDD" id="cd00303">
    <property type="entry name" value="retropepsin_like"/>
    <property type="match status" value="1"/>
</dbReference>
<dbReference type="Gene3D" id="2.40.50.40">
    <property type="match status" value="1"/>
</dbReference>
<dbReference type="PANTHER" id="PTHR37984">
    <property type="entry name" value="PROTEIN CBG26694"/>
    <property type="match status" value="1"/>
</dbReference>
<feature type="compositionally biased region" description="Basic and acidic residues" evidence="16">
    <location>
        <begin position="691"/>
        <end position="724"/>
    </location>
</feature>
<evidence type="ECO:0000256" key="9">
    <source>
        <dbReference type="ARBA" id="ARBA00022842"/>
    </source>
</evidence>
<dbReference type="InterPro" id="IPR041588">
    <property type="entry name" value="Integrase_H2C2"/>
</dbReference>
<feature type="compositionally biased region" description="Acidic residues" evidence="16">
    <location>
        <begin position="658"/>
        <end position="667"/>
    </location>
</feature>
<evidence type="ECO:0000256" key="15">
    <source>
        <dbReference type="ARBA" id="ARBA00023268"/>
    </source>
</evidence>
<dbReference type="Gene3D" id="3.30.70.270">
    <property type="match status" value="3"/>
</dbReference>
<dbReference type="Gene3D" id="3.30.420.10">
    <property type="entry name" value="Ribonuclease H-like superfamily/Ribonuclease H"/>
    <property type="match status" value="2"/>
</dbReference>
<dbReference type="Pfam" id="PF00078">
    <property type="entry name" value="RVT_1"/>
    <property type="match status" value="1"/>
</dbReference>
<feature type="compositionally biased region" description="Basic and acidic residues" evidence="16">
    <location>
        <begin position="645"/>
        <end position="657"/>
    </location>
</feature>
<feature type="compositionally biased region" description="Basic and acidic residues" evidence="16">
    <location>
        <begin position="281"/>
        <end position="294"/>
    </location>
</feature>
<dbReference type="SUPFAM" id="SSF53098">
    <property type="entry name" value="Ribonuclease H-like"/>
    <property type="match status" value="2"/>
</dbReference>
<dbReference type="GO" id="GO:0004190">
    <property type="term" value="F:aspartic-type endopeptidase activity"/>
    <property type="evidence" value="ECO:0007669"/>
    <property type="project" value="UniProtKB-KW"/>
</dbReference>
<keyword evidence="14" id="KW-0233">DNA recombination</keyword>
<dbReference type="SUPFAM" id="SSF54160">
    <property type="entry name" value="Chromo domain-like"/>
    <property type="match status" value="1"/>
</dbReference>
<dbReference type="CDD" id="cd01647">
    <property type="entry name" value="RT_LTR"/>
    <property type="match status" value="1"/>
</dbReference>
<evidence type="ECO:0000313" key="20">
    <source>
        <dbReference type="Proteomes" id="UP000429607"/>
    </source>
</evidence>
<evidence type="ECO:0000256" key="13">
    <source>
        <dbReference type="ARBA" id="ARBA00023125"/>
    </source>
</evidence>
<keyword evidence="4" id="KW-0540">Nuclease</keyword>
<evidence type="ECO:0000256" key="14">
    <source>
        <dbReference type="ARBA" id="ARBA00023172"/>
    </source>
</evidence>
<dbReference type="GO" id="GO:0003887">
    <property type="term" value="F:DNA-directed DNA polymerase activity"/>
    <property type="evidence" value="ECO:0007669"/>
    <property type="project" value="UniProtKB-KW"/>
</dbReference>
<keyword evidence="3" id="KW-0548">Nucleotidyltransferase</keyword>
<keyword evidence="2" id="KW-0808">Transferase</keyword>
<name>A0A6A3K7Q5_9STRA</name>
<keyword evidence="10" id="KW-0229">DNA integration</keyword>
<dbReference type="InterPro" id="IPR041577">
    <property type="entry name" value="RT_RNaseH_2"/>
</dbReference>
<dbReference type="Pfam" id="PF03732">
    <property type="entry name" value="Retrotrans_gag"/>
    <property type="match status" value="1"/>
</dbReference>
<dbReference type="InterPro" id="IPR000477">
    <property type="entry name" value="RT_dom"/>
</dbReference>
<dbReference type="Pfam" id="PF00385">
    <property type="entry name" value="Chromo"/>
    <property type="match status" value="1"/>
</dbReference>
<evidence type="ECO:0000256" key="12">
    <source>
        <dbReference type="ARBA" id="ARBA00022932"/>
    </source>
</evidence>
<evidence type="ECO:0000259" key="18">
    <source>
        <dbReference type="PROSITE" id="PS50994"/>
    </source>
</evidence>
<dbReference type="Pfam" id="PF13650">
    <property type="entry name" value="Asp_protease_2"/>
    <property type="match status" value="1"/>
</dbReference>
<dbReference type="InterPro" id="IPR021109">
    <property type="entry name" value="Peptidase_aspartic_dom_sf"/>
</dbReference>
<dbReference type="GO" id="GO:0003964">
    <property type="term" value="F:RNA-directed DNA polymerase activity"/>
    <property type="evidence" value="ECO:0007669"/>
    <property type="project" value="UniProtKB-KW"/>
</dbReference>
<evidence type="ECO:0000256" key="11">
    <source>
        <dbReference type="ARBA" id="ARBA00022918"/>
    </source>
</evidence>
<organism evidence="19 20">
    <name type="scientific">Phytophthora rubi</name>
    <dbReference type="NCBI Taxonomy" id="129364"/>
    <lineage>
        <taxon>Eukaryota</taxon>
        <taxon>Sar</taxon>
        <taxon>Stramenopiles</taxon>
        <taxon>Oomycota</taxon>
        <taxon>Peronosporomycetes</taxon>
        <taxon>Peronosporales</taxon>
        <taxon>Peronosporaceae</taxon>
        <taxon>Phytophthora</taxon>
    </lineage>
</organism>
<dbReference type="Pfam" id="PF17921">
    <property type="entry name" value="Integrase_H2C2"/>
    <property type="match status" value="1"/>
</dbReference>
<sequence length="2755" mass="311281">MAKGSKSAVPATPVRPTRGPTGATSTLASDLTSRLSTISERSVSFDDSADEGPDAKDTMMDYEDLEEKTPAAMQELDDQEGAITEESKALVQVIKGPQESRGYRPPLNSSTPAANKVLGRMLEQMIESSEWIQQFTPQMVRQSVWAELSGELAWPVNTITTTQVVEDTVSLLRAMGCEPQTHPSEAALEGWTPALAGRDLHKWKRKLRLSFGTSDISLGRPPRTPGNQEEEDPSRVPLPQTPKKSPECSADRATTEGVFSAKTVGSPYFQDSHMVTPRSTSRADRLSRESETSRGTRGVRPSISTRRSTRRFIPREDSSDDDSGEDYTDRSNDPDSPTDELTRQILELSETERLNSTPRLELATHRPLAQIKHFTGSRNMSENSMQWLRAFVYEMKGTHTPPNEWCMAFELSLRDGALHWYRQLPKKTKRQWKLLSDAFIKYYCSQFRQSAKARYYSAKSEGAERVCDYLNRLNGYARNAGLQFERGGRDAKDHVQRFLETCGDRGLERRLCHVRVKDIHELEDMINDILKSEERRTPREGAAYPTKSRDSYPPRSRDSSRRRDDRRPEVTRESYRRDRSDRPDRREREFDRRRDDSRNVPRISLAEVTLSDLMTELQVRTPARGQTGRPIHARYTYSEEEDDPSDHGYSDDDRSIRDDEEFYDSEEERDHVAAASEQERRAAADGTFARSDNRPRRGVDSGRGFDRGNRPFNRDNRDNRDNRPRQYGPCAACGGAGLSAHYCYRRCKLCQQVHDVGKCEALQALTSLVRTKLAAPPIDADCVYAFVGASKRPKNDENDKVMMTDNGEGRGASLGGGEMKRVKDEEDDGSSTEVWVSSAVQRGAYSSQDTQEATKLQPGERLRWWSAQRFDRRARMRALVKGAVNDARTRIVLDTGANVSVISERFAKQLRLREVQGLGRCMEIQGFTKGTMATERRALVKVTLGWQHVYEFELWIMDHSAGVDVVLGTDFMIPAGVRLDMFHATARLPDEVSIPLIKTLNMQDDRGEGPHVTGGPTEDLMVPSREFAEYRLPRVRPPADTHEVWVRRTKALLPTVVQSQRGKPVRMRLTNISNRLTSYSAHAPVLIWVPIGDLPRSDGYVRLSSSRYNDWQLLAYEGSRDKEVFRREGELYAQWLASQPSAVERPEYATPTRLLRRSGDDTPSQREYVNSTVHLERREEGWSRQGQFPAEDVASDDESDQQPVSTTVDPPDQDDVDPGVNEEPGPTMNSACLPEGRSEHSVGPNDPSEDDPGPGGDNMVESELKSRPGESSVEILERLYVSVATVLSAEANSEHTEEYSTAEHAANTINLEDYAHELAFLPDLTEALATELDYSATNVRHPELSLDLQEKVVRVLKEHEKIMISNGNALPPPAYGVVCDIDVQGHPPIKQKARRVPLRHLKKLYELLKGLLKAGLVSFSTSPWASPVVIVLKKNGVDIRLCIDYKMVNAVTAIMEYPMPLVDDLLTDLEEYLWYCSLDAASGFWAIMMTRRARQVSAFVCALGHFEWLRMPFGLKNAPMIYQRMIDNALWGFVQPKGGWKHYAALMQSAEGRDRALREKSSIDADDSTGVTKFDADLRASQAEGSVAELVNSPLADMFTNGEADASTLTPVFERRSFVDDICFGGESFEDCLGTLDRLLARFEECRISISFTKSIFVRSKVDFLSHEVTRAGIRADPKKLKAITELSFPRSKKGMQSFLGALNYYSRFIQDFAVYGAALYQVKDEDFAAGGDLSAARRSFATLQRKVADAPILRHFSRDLPVHVTLFANEWAVSTTLMQEHDGLMHPVRFCGRVLKDAEMNYHPAEKEVLALLQLLKVCYTQLAGRTIHVYTRFSTLEWVHKSKSLFGRATQFAVLLSPWHLVVQRVKEKDCAFAQLLQSTITSFVDLEDSLSLVTPPTRGSPSVRMDPQLLYARLPRDYVGYVISFDGSAKTEKHGGYGSCAWILWRLPEWTVVIAASAYLETTTVNMAEYTGMNNGVAAALAHGAEDLVGVGDSRLAIQQSLGVIACRKESLIAQLNRHKELTANLRSVKYLHAIREFNAAADSLAGETLESKVSAVVESEDRKRELKVLNRIHEVNYEPSADTSEEVVTRSINSIRVLETRDESRSKNCFRFCMGNWTMIINQDTEVQDQPDNQVEGTPDPQDPPGLDATSIHEPSADDIDPLVVQGERRGRISKAQDEELRWSNLKAVLKGEEAQLGYRAAREAWKMADKFVLSEDGLLYFLGANRRWGRERTEETTLRLVVPTTMVQEILQNCHDSLEGGHQGIVRTYHRVKADYYWIGLFADVEKHVRSCPDCSSSKSRPHLRGYSPGNILAERPFQMVSMDFVIPLPKTRRGNTALLLFQCAFTGFVMGKAMADTSALRVAQAFEECVYRRFGAPSLIRHDRDPRFMSEVFQAFAEMMQSRSRATLSYRPQANGQQERSVKTVIQSVRVYSEDPLQQDWDEIVEKLIFAINNSHDSTRKDTPFYLVHGWDARSTLRAMSSSLKRGVGRQSDALAWRREANRQQEIALGMAKEYQATEKARRAQKHNESLSRAERATVPESTRTASPATADDEPGEPDDTNENSPDENTQSLFQPGDRAWLYMERVKPGLTKKLAHRWHGPFRIKRKVDEYAFELDLPDRSGYRFYPVVHVSRLKAVSEFGERPRTRLAPDVTEETRLDFDEELLPEDSWEPDRLAGEYEVEAILDDRVPLLNSTERAVREFLVRWVGYEDPTWEPAANLSCGGLLYDYLREKRSAQRLQMAQMADED</sequence>
<keyword evidence="6" id="KW-0064">Aspartyl protease</keyword>
<dbReference type="PROSITE" id="PS50013">
    <property type="entry name" value="CHROMO_2"/>
    <property type="match status" value="1"/>
</dbReference>
<dbReference type="EMBL" id="QXFV01001532">
    <property type="protein sequence ID" value="KAE9003670.1"/>
    <property type="molecule type" value="Genomic_DNA"/>
</dbReference>
<proteinExistence type="predicted"/>
<evidence type="ECO:0000256" key="10">
    <source>
        <dbReference type="ARBA" id="ARBA00022908"/>
    </source>
</evidence>
<evidence type="ECO:0000256" key="8">
    <source>
        <dbReference type="ARBA" id="ARBA00022801"/>
    </source>
</evidence>
<feature type="region of interest" description="Disordered" evidence="16">
    <location>
        <begin position="619"/>
        <end position="726"/>
    </location>
</feature>
<feature type="compositionally biased region" description="Basic and acidic residues" evidence="16">
    <location>
        <begin position="2524"/>
        <end position="2544"/>
    </location>
</feature>
<feature type="compositionally biased region" description="Basic and acidic residues" evidence="16">
    <location>
        <begin position="547"/>
        <end position="595"/>
    </location>
</feature>
<keyword evidence="9" id="KW-0460">Magnesium</keyword>
<feature type="compositionally biased region" description="Polar residues" evidence="16">
    <location>
        <begin position="22"/>
        <end position="42"/>
    </location>
</feature>
<evidence type="ECO:0000256" key="3">
    <source>
        <dbReference type="ARBA" id="ARBA00022695"/>
    </source>
</evidence>
<dbReference type="InterPro" id="IPR043128">
    <property type="entry name" value="Rev_trsase/Diguanyl_cyclase"/>
</dbReference>
<evidence type="ECO:0000256" key="4">
    <source>
        <dbReference type="ARBA" id="ARBA00022722"/>
    </source>
</evidence>
<dbReference type="InterPro" id="IPR005162">
    <property type="entry name" value="Retrotrans_gag_dom"/>
</dbReference>
<dbReference type="InterPro" id="IPR050951">
    <property type="entry name" value="Retrovirus_Pol_polyprotein"/>
</dbReference>
<keyword evidence="13" id="KW-0238">DNA-binding</keyword>
<dbReference type="InterPro" id="IPR036397">
    <property type="entry name" value="RNaseH_sf"/>
</dbReference>
<dbReference type="SUPFAM" id="SSF50630">
    <property type="entry name" value="Acid proteases"/>
    <property type="match status" value="1"/>
</dbReference>
<feature type="region of interest" description="Disordered" evidence="16">
    <location>
        <begin position="793"/>
        <end position="833"/>
    </location>
</feature>
<dbReference type="InterPro" id="IPR056924">
    <property type="entry name" value="SH3_Tf2-1"/>
</dbReference>
<feature type="domain" description="Integrase catalytic" evidence="18">
    <location>
        <begin position="2318"/>
        <end position="2478"/>
    </location>
</feature>
<dbReference type="InterPro" id="IPR012337">
    <property type="entry name" value="RNaseH-like_sf"/>
</dbReference>
<dbReference type="Proteomes" id="UP000429607">
    <property type="component" value="Unassembled WGS sequence"/>
</dbReference>
<feature type="region of interest" description="Disordered" evidence="16">
    <location>
        <begin position="268"/>
        <end position="340"/>
    </location>
</feature>
<keyword evidence="8" id="KW-0378">Hydrolase</keyword>
<comment type="caution">
    <text evidence="19">The sequence shown here is derived from an EMBL/GenBank/DDBJ whole genome shotgun (WGS) entry which is preliminary data.</text>
</comment>
<feature type="region of interest" description="Disordered" evidence="16">
    <location>
        <begin position="1144"/>
        <end position="1270"/>
    </location>
</feature>
<dbReference type="Pfam" id="PF24626">
    <property type="entry name" value="SH3_Tf2-1"/>
    <property type="match status" value="1"/>
</dbReference>
<evidence type="ECO:0000256" key="16">
    <source>
        <dbReference type="SAM" id="MobiDB-lite"/>
    </source>
</evidence>
<dbReference type="SUPFAM" id="SSF56672">
    <property type="entry name" value="DNA/RNA polymerases"/>
    <property type="match status" value="1"/>
</dbReference>
<dbReference type="SMART" id="SM00298">
    <property type="entry name" value="CHROMO"/>
    <property type="match status" value="1"/>
</dbReference>
<dbReference type="InterPro" id="IPR002156">
    <property type="entry name" value="RNaseH_domain"/>
</dbReference>
<dbReference type="Gene3D" id="2.40.70.10">
    <property type="entry name" value="Acid Proteases"/>
    <property type="match status" value="1"/>
</dbReference>
<dbReference type="Gene3D" id="1.10.340.70">
    <property type="match status" value="1"/>
</dbReference>
<dbReference type="GO" id="GO:0015074">
    <property type="term" value="P:DNA integration"/>
    <property type="evidence" value="ECO:0007669"/>
    <property type="project" value="UniProtKB-KW"/>
</dbReference>
<feature type="region of interest" description="Disordered" evidence="16">
    <location>
        <begin position="1"/>
        <end position="62"/>
    </location>
</feature>
<keyword evidence="1" id="KW-0645">Protease</keyword>
<evidence type="ECO:0000256" key="1">
    <source>
        <dbReference type="ARBA" id="ARBA00022670"/>
    </source>
</evidence>
<dbReference type="InterPro" id="IPR023780">
    <property type="entry name" value="Chromo_domain"/>
</dbReference>
<dbReference type="GO" id="GO:0006508">
    <property type="term" value="P:proteolysis"/>
    <property type="evidence" value="ECO:0007669"/>
    <property type="project" value="UniProtKB-KW"/>
</dbReference>
<feature type="compositionally biased region" description="Basic and acidic residues" evidence="16">
    <location>
        <begin position="244"/>
        <end position="254"/>
    </location>
</feature>
<dbReference type="GO" id="GO:0006310">
    <property type="term" value="P:DNA recombination"/>
    <property type="evidence" value="ECO:0007669"/>
    <property type="project" value="UniProtKB-KW"/>
</dbReference>
<evidence type="ECO:0000256" key="2">
    <source>
        <dbReference type="ARBA" id="ARBA00022679"/>
    </source>
</evidence>
<dbReference type="InterPro" id="IPR043502">
    <property type="entry name" value="DNA/RNA_pol_sf"/>
</dbReference>
<evidence type="ECO:0000313" key="19">
    <source>
        <dbReference type="EMBL" id="KAE9003670.1"/>
    </source>
</evidence>
<dbReference type="FunFam" id="1.10.340.70:FF:000001">
    <property type="entry name" value="Retrovirus-related Pol polyprotein from transposon gypsy-like Protein"/>
    <property type="match status" value="1"/>
</dbReference>
<dbReference type="PROSITE" id="PS50994">
    <property type="entry name" value="INTEGRASE"/>
    <property type="match status" value="1"/>
</dbReference>
<gene>
    <name evidence="19" type="ORF">PR001_g17915</name>
</gene>
<dbReference type="CDD" id="cd00024">
    <property type="entry name" value="CD_CSD"/>
    <property type="match status" value="1"/>
</dbReference>